<evidence type="ECO:0000313" key="1">
    <source>
        <dbReference type="EMBL" id="CAF2901610.1"/>
    </source>
</evidence>
<protein>
    <submittedName>
        <fullName evidence="1">(salmon louse) hypothetical protein</fullName>
    </submittedName>
</protein>
<proteinExistence type="predicted"/>
<dbReference type="AlphaFoldDB" id="A0A7R8H756"/>
<accession>A0A7R8H756</accession>
<sequence>MGTKWALSSFGNGLGILVNAHEFHFGFCNISGVCQKRVNQKKAAVTRIRTWVTAATTQVVNSYLADSTDVAEAKMEFMSIYKNAKAISNAAKRRFCPPLPIFIILLVPHSRALLTLPLLTTDTSTIPLHTYYTFPYGNSFVQPINTVEETTVQEE</sequence>
<evidence type="ECO:0000313" key="2">
    <source>
        <dbReference type="Proteomes" id="UP000675881"/>
    </source>
</evidence>
<gene>
    <name evidence="1" type="ORF">LSAA_7742</name>
</gene>
<keyword evidence="2" id="KW-1185">Reference proteome</keyword>
<name>A0A7R8H756_LEPSM</name>
<reference evidence="1" key="1">
    <citation type="submission" date="2021-02" db="EMBL/GenBank/DDBJ databases">
        <authorList>
            <person name="Bekaert M."/>
        </authorList>
    </citation>
    <scope>NUCLEOTIDE SEQUENCE</scope>
    <source>
        <strain evidence="1">IoA-00</strain>
    </source>
</reference>
<dbReference type="EMBL" id="HG994582">
    <property type="protein sequence ID" value="CAF2901610.1"/>
    <property type="molecule type" value="Genomic_DNA"/>
</dbReference>
<dbReference type="Proteomes" id="UP000675881">
    <property type="component" value="Chromosome 3"/>
</dbReference>
<organism evidence="1 2">
    <name type="scientific">Lepeophtheirus salmonis</name>
    <name type="common">Salmon louse</name>
    <name type="synonym">Caligus salmonis</name>
    <dbReference type="NCBI Taxonomy" id="72036"/>
    <lineage>
        <taxon>Eukaryota</taxon>
        <taxon>Metazoa</taxon>
        <taxon>Ecdysozoa</taxon>
        <taxon>Arthropoda</taxon>
        <taxon>Crustacea</taxon>
        <taxon>Multicrustacea</taxon>
        <taxon>Hexanauplia</taxon>
        <taxon>Copepoda</taxon>
        <taxon>Siphonostomatoida</taxon>
        <taxon>Caligidae</taxon>
        <taxon>Lepeophtheirus</taxon>
    </lineage>
</organism>